<dbReference type="InterPro" id="IPR029058">
    <property type="entry name" value="AB_hydrolase_fold"/>
</dbReference>
<dbReference type="PANTHER" id="PTHR10794:SF63">
    <property type="entry name" value="ALPHA_BETA HYDROLASE 1, ISOFORM A"/>
    <property type="match status" value="1"/>
</dbReference>
<evidence type="ECO:0000256" key="1">
    <source>
        <dbReference type="ARBA" id="ARBA00010884"/>
    </source>
</evidence>
<comment type="caution">
    <text evidence="2">The sequence shown here is derived from an EMBL/GenBank/DDBJ whole genome shotgun (WGS) entry which is preliminary data.</text>
</comment>
<dbReference type="SUPFAM" id="SSF53474">
    <property type="entry name" value="alpha/beta-Hydrolases"/>
    <property type="match status" value="1"/>
</dbReference>
<dbReference type="GO" id="GO:0047372">
    <property type="term" value="F:monoacylglycerol lipase activity"/>
    <property type="evidence" value="ECO:0007669"/>
    <property type="project" value="TreeGrafter"/>
</dbReference>
<dbReference type="InterPro" id="IPR012020">
    <property type="entry name" value="ABHD4"/>
</dbReference>
<dbReference type="Proteomes" id="UP001151518">
    <property type="component" value="Unassembled WGS sequence"/>
</dbReference>
<dbReference type="PANTHER" id="PTHR10794">
    <property type="entry name" value="ABHYDROLASE DOMAIN-CONTAINING PROTEIN"/>
    <property type="match status" value="1"/>
</dbReference>
<accession>A0A9W8GA78</accession>
<organism evidence="2 3">
    <name type="scientific">Coemansia spiralis</name>
    <dbReference type="NCBI Taxonomy" id="417178"/>
    <lineage>
        <taxon>Eukaryota</taxon>
        <taxon>Fungi</taxon>
        <taxon>Fungi incertae sedis</taxon>
        <taxon>Zoopagomycota</taxon>
        <taxon>Kickxellomycotina</taxon>
        <taxon>Kickxellomycetes</taxon>
        <taxon>Kickxellales</taxon>
        <taxon>Kickxellaceae</taxon>
        <taxon>Coemansia</taxon>
    </lineage>
</organism>
<dbReference type="OrthoDB" id="5954035at2759"/>
<evidence type="ECO:0000313" key="2">
    <source>
        <dbReference type="EMBL" id="KAJ2678122.1"/>
    </source>
</evidence>
<dbReference type="PIRSF" id="PIRSF005211">
    <property type="entry name" value="Ab_hydro_YheT"/>
    <property type="match status" value="1"/>
</dbReference>
<gene>
    <name evidence="2" type="ORF">GGI25_002626</name>
</gene>
<protein>
    <submittedName>
        <fullName evidence="2">Uncharacterized protein</fullName>
    </submittedName>
</protein>
<sequence length="218" mass="24486">MGANIMAKYIGEEGDACPLAAGVIVGNPYDMHKVIKYLDSQSLSFSKFYDIAILNFLKTAFKDNQAQILKAPVKLDAAKIANASSIMEFTEEMTRKVFGYQSAKDLLDYSSSKNYIDGIKIPVLFLNSLDDPICIKSLIPFEKFANNPNIVLALTEHGGHIGYMHGIWPTSWIEYPVSQFFQSALNHYISRGSLYSGKNENMVHKTWTTKDEEPIKEK</sequence>
<name>A0A9W8GA78_9FUNG</name>
<dbReference type="GO" id="GO:0034338">
    <property type="term" value="F:short-chain carboxylesterase activity"/>
    <property type="evidence" value="ECO:0007669"/>
    <property type="project" value="TreeGrafter"/>
</dbReference>
<dbReference type="InterPro" id="IPR050960">
    <property type="entry name" value="AB_hydrolase_4_sf"/>
</dbReference>
<reference evidence="2" key="1">
    <citation type="submission" date="2022-07" db="EMBL/GenBank/DDBJ databases">
        <title>Phylogenomic reconstructions and comparative analyses of Kickxellomycotina fungi.</title>
        <authorList>
            <person name="Reynolds N.K."/>
            <person name="Stajich J.E."/>
            <person name="Barry K."/>
            <person name="Grigoriev I.V."/>
            <person name="Crous P."/>
            <person name="Smith M.E."/>
        </authorList>
    </citation>
    <scope>NUCLEOTIDE SEQUENCE</scope>
    <source>
        <strain evidence="2">NRRL 3115</strain>
    </source>
</reference>
<evidence type="ECO:0000313" key="3">
    <source>
        <dbReference type="Proteomes" id="UP001151518"/>
    </source>
</evidence>
<proteinExistence type="inferred from homology"/>
<dbReference type="EMBL" id="JANBTW010000024">
    <property type="protein sequence ID" value="KAJ2678122.1"/>
    <property type="molecule type" value="Genomic_DNA"/>
</dbReference>
<dbReference type="AlphaFoldDB" id="A0A9W8GA78"/>
<comment type="similarity">
    <text evidence="1">Belongs to the AB hydrolase superfamily. AB hydrolase 4 family.</text>
</comment>